<dbReference type="InterPro" id="IPR043502">
    <property type="entry name" value="DNA/RNA_pol_sf"/>
</dbReference>
<dbReference type="PANTHER" id="PTHR11439:SF470">
    <property type="entry name" value="CYSTEINE-RICH RLK (RECEPTOR-LIKE PROTEIN KINASE) 8"/>
    <property type="match status" value="1"/>
</dbReference>
<evidence type="ECO:0000313" key="2">
    <source>
        <dbReference type="EMBL" id="KAF5481277.1"/>
    </source>
</evidence>
<accession>A0A833Y086</accession>
<reference evidence="2" key="2">
    <citation type="submission" date="2020-03" db="EMBL/GenBank/DDBJ databases">
        <title>Walnut 2.0.</title>
        <authorList>
            <person name="Marrano A."/>
            <person name="Britton M."/>
            <person name="Zimin A.V."/>
            <person name="Zaini P.A."/>
            <person name="Workman R."/>
            <person name="Puiu D."/>
            <person name="Bianco L."/>
            <person name="Allen B.J."/>
            <person name="Troggio M."/>
            <person name="Leslie C.A."/>
            <person name="Timp W."/>
            <person name="Dendekar A."/>
            <person name="Salzberg S.L."/>
            <person name="Neale D.B."/>
        </authorList>
    </citation>
    <scope>NUCLEOTIDE SEQUENCE</scope>
    <source>
        <tissue evidence="2">Leaves</tissue>
    </source>
</reference>
<name>A0A833Y086_JUGRE</name>
<dbReference type="InterPro" id="IPR013103">
    <property type="entry name" value="RVT_2"/>
</dbReference>
<organism evidence="2 3">
    <name type="scientific">Juglans regia</name>
    <name type="common">English walnut</name>
    <dbReference type="NCBI Taxonomy" id="51240"/>
    <lineage>
        <taxon>Eukaryota</taxon>
        <taxon>Viridiplantae</taxon>
        <taxon>Streptophyta</taxon>
        <taxon>Embryophyta</taxon>
        <taxon>Tracheophyta</taxon>
        <taxon>Spermatophyta</taxon>
        <taxon>Magnoliopsida</taxon>
        <taxon>eudicotyledons</taxon>
        <taxon>Gunneridae</taxon>
        <taxon>Pentapetalae</taxon>
        <taxon>rosids</taxon>
        <taxon>fabids</taxon>
        <taxon>Fagales</taxon>
        <taxon>Juglandaceae</taxon>
        <taxon>Juglans</taxon>
    </lineage>
</organism>
<dbReference type="SUPFAM" id="SSF56672">
    <property type="entry name" value="DNA/RNA polymerases"/>
    <property type="match status" value="1"/>
</dbReference>
<dbReference type="Gramene" id="Jr01_21020_p1">
    <property type="protein sequence ID" value="cds.Jr01_21020_p1"/>
    <property type="gene ID" value="Jr01_21020"/>
</dbReference>
<feature type="domain" description="Reverse transcriptase Ty1/copia-type" evidence="1">
    <location>
        <begin position="11"/>
        <end position="72"/>
    </location>
</feature>
<dbReference type="AlphaFoldDB" id="A0A833Y086"/>
<gene>
    <name evidence="2" type="ORF">F2P56_001944</name>
</gene>
<reference evidence="2" key="1">
    <citation type="submission" date="2015-10" db="EMBL/GenBank/DDBJ databases">
        <authorList>
            <person name="Martinez-Garcia P.J."/>
            <person name="Crepeau M.W."/>
            <person name="Puiu D."/>
            <person name="Gonzalez-Ibeas D."/>
            <person name="Whalen J."/>
            <person name="Stevens K."/>
            <person name="Paul R."/>
            <person name="Butterfield T."/>
            <person name="Britton M."/>
            <person name="Reagan R."/>
            <person name="Chakraborty S."/>
            <person name="Walawage S.L."/>
            <person name="Vasquez-Gross H.A."/>
            <person name="Cardeno C."/>
            <person name="Famula R."/>
            <person name="Pratt K."/>
            <person name="Kuruganti S."/>
            <person name="Aradhya M.K."/>
            <person name="Leslie C.A."/>
            <person name="Dandekar A.M."/>
            <person name="Salzberg S.L."/>
            <person name="Wegrzyn J.L."/>
            <person name="Langley C.H."/>
            <person name="Neale D.B."/>
        </authorList>
    </citation>
    <scope>NUCLEOTIDE SEQUENCE</scope>
    <source>
        <tissue evidence="2">Leaves</tissue>
    </source>
</reference>
<evidence type="ECO:0000259" key="1">
    <source>
        <dbReference type="Pfam" id="PF07727"/>
    </source>
</evidence>
<dbReference type="PANTHER" id="PTHR11439">
    <property type="entry name" value="GAG-POL-RELATED RETROTRANSPOSON"/>
    <property type="match status" value="1"/>
</dbReference>
<comment type="caution">
    <text evidence="2">The sequence shown here is derived from an EMBL/GenBank/DDBJ whole genome shotgun (WGS) entry which is preliminary data.</text>
</comment>
<proteinExistence type="predicted"/>
<protein>
    <recommendedName>
        <fullName evidence="1">Reverse transcriptase Ty1/copia-type domain-containing protein</fullName>
    </recommendedName>
</protein>
<dbReference type="Proteomes" id="UP000619265">
    <property type="component" value="Unassembled WGS sequence"/>
</dbReference>
<evidence type="ECO:0000313" key="3">
    <source>
        <dbReference type="Proteomes" id="UP000619265"/>
    </source>
</evidence>
<dbReference type="EMBL" id="LIHL02000001">
    <property type="protein sequence ID" value="KAF5481277.1"/>
    <property type="molecule type" value="Genomic_DNA"/>
</dbReference>
<feature type="domain" description="Reverse transcriptase Ty1/copia-type" evidence="1">
    <location>
        <begin position="75"/>
        <end position="186"/>
    </location>
</feature>
<sequence>MDTEISVLEMNNTWDIVDLPVGKTAMGSKWIYRIKYHSNGTVERHKARLVAKGYTQPEGLDYHETFSPVAKLVTYAKFSSSLINFGLTQSRADYSLFTKGIGNSFIALFVYVDDIDVASNDLQEVSAIKSFLDTRFKVKDLGSLKYFLGLEVARNSTRIQVCQRKYALDILHDSGLLACKPSLIPMDPNLKLSKDEGKLRHDPAEYRRLVGKLLYLTITRPDLSYSVNLLNQYMATPRVPHLQAAYKVLRCGKKSPSQGLFFAASSSYQITAYCDSDWASCPDTRRSTIGYCVFLGKSLIS</sequence>
<dbReference type="Pfam" id="PF07727">
    <property type="entry name" value="RVT_2"/>
    <property type="match status" value="2"/>
</dbReference>